<evidence type="ECO:0000259" key="1">
    <source>
        <dbReference type="Pfam" id="PF00535"/>
    </source>
</evidence>
<dbReference type="SUPFAM" id="SSF53448">
    <property type="entry name" value="Nucleotide-diphospho-sugar transferases"/>
    <property type="match status" value="1"/>
</dbReference>
<protein>
    <submittedName>
        <fullName evidence="2">Glycosyl transferase</fullName>
    </submittedName>
    <submittedName>
        <fullName evidence="3">Glycosyltransferase family 2 protein</fullName>
    </submittedName>
</protein>
<dbReference type="InterPro" id="IPR019734">
    <property type="entry name" value="TPR_rpt"/>
</dbReference>
<dbReference type="Pfam" id="PF00535">
    <property type="entry name" value="Glycos_transf_2"/>
    <property type="match status" value="1"/>
</dbReference>
<dbReference type="PANTHER" id="PTHR43630:SF2">
    <property type="entry name" value="GLYCOSYLTRANSFERASE"/>
    <property type="match status" value="1"/>
</dbReference>
<dbReference type="RefSeq" id="WP_071316452.1">
    <property type="nucleotide sequence ID" value="NZ_CP063356.2"/>
</dbReference>
<dbReference type="Gene3D" id="3.90.550.10">
    <property type="entry name" value="Spore Coat Polysaccharide Biosynthesis Protein SpsA, Chain A"/>
    <property type="match status" value="1"/>
</dbReference>
<reference evidence="3 4" key="3">
    <citation type="journal article" date="2019" name="Int. J. Syst. Evol. Microbiol.">
        <title>Anaerobacillus isosaccharinicus sp. nov., an alkaliphilic bacterium which degrades isosaccharinic acid.</title>
        <authorList>
            <person name="Bassil N.M."/>
            <person name="Lloyd J.R."/>
        </authorList>
    </citation>
    <scope>NUCLEOTIDE SEQUENCE [LARGE SCALE GENOMIC DNA]</scope>
    <source>
        <strain evidence="3 4">NB2006</strain>
    </source>
</reference>
<evidence type="ECO:0000313" key="3">
    <source>
        <dbReference type="EMBL" id="QOY34203.1"/>
    </source>
</evidence>
<feature type="domain" description="Glycosyltransferase 2-like" evidence="1">
    <location>
        <begin position="5"/>
        <end position="136"/>
    </location>
</feature>
<evidence type="ECO:0000313" key="2">
    <source>
        <dbReference type="EMBL" id="OIJ20924.1"/>
    </source>
</evidence>
<dbReference type="AlphaFoldDB" id="A0A1S2M8K3"/>
<dbReference type="PANTHER" id="PTHR43630">
    <property type="entry name" value="POLY-BETA-1,6-N-ACETYL-D-GLUCOSAMINE SYNTHASE"/>
    <property type="match status" value="1"/>
</dbReference>
<name>A0A1S2M8K3_9BACI</name>
<reference evidence="3" key="4">
    <citation type="submission" date="2020-10" db="EMBL/GenBank/DDBJ databases">
        <authorList>
            <person name="Bassil N.M."/>
            <person name="Lloyd J.R."/>
        </authorList>
    </citation>
    <scope>NUCLEOTIDE SEQUENCE</scope>
    <source>
        <strain evidence="3">NB2006</strain>
    </source>
</reference>
<dbReference type="InterPro" id="IPR029044">
    <property type="entry name" value="Nucleotide-diphossugar_trans"/>
</dbReference>
<sequence length="360" mass="42538">MVTISLCMIVKNEEAVLARCLDTVKDIVDEINIVDTGSVDKTVEIAKKYTDRVFYFEWIGNFAAARNESFKYATKEYILYLDADDVLLEEDQNKLLELKKTLNPAIDSVSMYYDAGTDEFGNVTLRYRRNRLVKREKNYIWKGDCHQYLDVSGNIINSDISVTHKKIKHSVGRNLSIYQSKIDRGDTFSSRDYFYYGNELRENGYHEKAIEIYNKNISLKEGWIEDKVYACVNKADCYRYLGDTENELMSLFEAFNFAKVPRPEICSRIGYNFQRKREFKPAIYWYELATQLETDPNQWSFSYPAYSTWYPHLQLCVCYYNLSEFQKSYEHNEKAREYRPEDERILQNKTLLENKLSINS</sequence>
<dbReference type="OrthoDB" id="9815923at2"/>
<dbReference type="KEGG" id="aia:AWH56_015870"/>
<reference evidence="3 4" key="2">
    <citation type="journal article" date="2017" name="Genome Announc.">
        <title>Draft Genome Sequences of Four Alkaliphilic Bacteria Belonging to the Anaerobacillus Genus.</title>
        <authorList>
            <person name="Bassil N.M."/>
            <person name="Lloyd J.R."/>
        </authorList>
    </citation>
    <scope>NUCLEOTIDE SEQUENCE [LARGE SCALE GENOMIC DNA]</scope>
    <source>
        <strain evidence="3 4">NB2006</strain>
    </source>
</reference>
<dbReference type="InterPro" id="IPR001173">
    <property type="entry name" value="Glyco_trans_2-like"/>
</dbReference>
<dbReference type="EMBL" id="LQXD01000063">
    <property type="protein sequence ID" value="OIJ20924.1"/>
    <property type="molecule type" value="Genomic_DNA"/>
</dbReference>
<keyword evidence="2" id="KW-0808">Transferase</keyword>
<dbReference type="CDD" id="cd02511">
    <property type="entry name" value="Beta4Glucosyltransferase"/>
    <property type="match status" value="1"/>
</dbReference>
<accession>A0A1S2M8K3</accession>
<reference evidence="2 4" key="1">
    <citation type="submission" date="2016-10" db="EMBL/GenBank/DDBJ databases">
        <title>Draft genome sequences of four alkaliphilic bacteria belonging to the Anaerobacillus genus.</title>
        <authorList>
            <person name="Bassil N.M."/>
            <person name="Lloyd J.R."/>
        </authorList>
    </citation>
    <scope>NUCLEOTIDE SEQUENCE [LARGE SCALE GENOMIC DNA]</scope>
    <source>
        <strain evidence="2 4">NB2006</strain>
    </source>
</reference>
<dbReference type="Proteomes" id="UP000180175">
    <property type="component" value="Chromosome"/>
</dbReference>
<proteinExistence type="predicted"/>
<evidence type="ECO:0000313" key="4">
    <source>
        <dbReference type="Proteomes" id="UP000180175"/>
    </source>
</evidence>
<keyword evidence="4" id="KW-1185">Reference proteome</keyword>
<dbReference type="SUPFAM" id="SSF48452">
    <property type="entry name" value="TPR-like"/>
    <property type="match status" value="1"/>
</dbReference>
<organism evidence="2 4">
    <name type="scientific">Anaerobacillus isosaccharinicus</name>
    <dbReference type="NCBI Taxonomy" id="1532552"/>
    <lineage>
        <taxon>Bacteria</taxon>
        <taxon>Bacillati</taxon>
        <taxon>Bacillota</taxon>
        <taxon>Bacilli</taxon>
        <taxon>Bacillales</taxon>
        <taxon>Bacillaceae</taxon>
        <taxon>Anaerobacillus</taxon>
    </lineage>
</organism>
<dbReference type="InterPro" id="IPR011990">
    <property type="entry name" value="TPR-like_helical_dom_sf"/>
</dbReference>
<dbReference type="Gene3D" id="1.25.40.10">
    <property type="entry name" value="Tetratricopeptide repeat domain"/>
    <property type="match status" value="1"/>
</dbReference>
<gene>
    <name evidence="3" type="ORF">AWH56_015870</name>
    <name evidence="2" type="ORF">AWH56_07000</name>
</gene>
<dbReference type="GO" id="GO:0016740">
    <property type="term" value="F:transferase activity"/>
    <property type="evidence" value="ECO:0007669"/>
    <property type="project" value="UniProtKB-KW"/>
</dbReference>
<dbReference type="EMBL" id="CP063356">
    <property type="protein sequence ID" value="QOY34203.1"/>
    <property type="molecule type" value="Genomic_DNA"/>
</dbReference>
<dbReference type="SMART" id="SM00028">
    <property type="entry name" value="TPR"/>
    <property type="match status" value="4"/>
</dbReference>